<dbReference type="InterPro" id="IPR008814">
    <property type="entry name" value="Swp1"/>
</dbReference>
<evidence type="ECO:0000256" key="1">
    <source>
        <dbReference type="ARBA" id="ARBA00004477"/>
    </source>
</evidence>
<evidence type="ECO:0000256" key="6">
    <source>
        <dbReference type="ARBA" id="ARBA00023136"/>
    </source>
</evidence>
<evidence type="ECO:0000256" key="4">
    <source>
        <dbReference type="ARBA" id="ARBA00022824"/>
    </source>
</evidence>
<keyword evidence="6 7" id="KW-0472">Membrane</keyword>
<evidence type="ECO:0000256" key="7">
    <source>
        <dbReference type="SAM" id="Phobius"/>
    </source>
</evidence>
<dbReference type="PANTHER" id="PTHR12640:SF0">
    <property type="entry name" value="DOLICHYL-DIPHOSPHOOLIGOSACCHARIDE--PROTEIN GLYCOSYLTRANSFERASE SUBUNIT 2"/>
    <property type="match status" value="1"/>
</dbReference>
<name>A0A1D2J9U1_PARBR</name>
<keyword evidence="2 7" id="KW-0812">Transmembrane</keyword>
<sequence length="287" mass="31414">MQLRTLHRAGLLLSVLPSTWAGSGWGFDDATVEITPKSQGIGEGLRKRLSENTLLSQPLSFGDSDILKLSLTTQEDHSAKRPHQAFLLLEDLDTGLDLSYPLNARESGKAGLELAQKDLPTQFFQSSKPIEARFVIASFGSAKGYDDPVFRLDITRDDSVSEQPLPPRYGKLKEIHHIFKADPKSPPLLVTLVFVIAVLAAFPVLAGLWVYLGVNLNHLQLALESSPVPHMLFLGSIVGLEGIFFLYYTSWNLFQTLPAALAVGAVAIISGSRALSEVQERRLAGLR</sequence>
<evidence type="ECO:0000256" key="5">
    <source>
        <dbReference type="ARBA" id="ARBA00022989"/>
    </source>
</evidence>
<dbReference type="Pfam" id="PF25147">
    <property type="entry name" value="Ribophorin_II_C"/>
    <property type="match status" value="1"/>
</dbReference>
<evidence type="ECO:0000256" key="8">
    <source>
        <dbReference type="SAM" id="SignalP"/>
    </source>
</evidence>
<keyword evidence="4" id="KW-0256">Endoplasmic reticulum</keyword>
<dbReference type="UniPathway" id="UPA00378"/>
<comment type="caution">
    <text evidence="10">The sequence shown here is derived from an EMBL/GenBank/DDBJ whole genome shotgun (WGS) entry which is preliminary data.</text>
</comment>
<feature type="domain" description="Ribophorin II C-terminal" evidence="9">
    <location>
        <begin position="179"/>
        <end position="282"/>
    </location>
</feature>
<dbReference type="GO" id="GO:0008250">
    <property type="term" value="C:oligosaccharyltransferase complex"/>
    <property type="evidence" value="ECO:0007669"/>
    <property type="project" value="InterPro"/>
</dbReference>
<evidence type="ECO:0000256" key="3">
    <source>
        <dbReference type="ARBA" id="ARBA00022729"/>
    </source>
</evidence>
<evidence type="ECO:0000313" key="11">
    <source>
        <dbReference type="Proteomes" id="UP000242814"/>
    </source>
</evidence>
<proteinExistence type="predicted"/>
<feature type="transmembrane region" description="Helical" evidence="7">
    <location>
        <begin position="257"/>
        <end position="275"/>
    </location>
</feature>
<dbReference type="GO" id="GO:0006487">
    <property type="term" value="P:protein N-linked glycosylation"/>
    <property type="evidence" value="ECO:0007669"/>
    <property type="project" value="TreeGrafter"/>
</dbReference>
<evidence type="ECO:0000259" key="9">
    <source>
        <dbReference type="Pfam" id="PF25147"/>
    </source>
</evidence>
<evidence type="ECO:0000313" key="10">
    <source>
        <dbReference type="EMBL" id="ODH21988.1"/>
    </source>
</evidence>
<feature type="transmembrane region" description="Helical" evidence="7">
    <location>
        <begin position="188"/>
        <end position="212"/>
    </location>
</feature>
<keyword evidence="5 7" id="KW-1133">Transmembrane helix</keyword>
<organism evidence="10 11">
    <name type="scientific">Paracoccidioides brasiliensis</name>
    <dbReference type="NCBI Taxonomy" id="121759"/>
    <lineage>
        <taxon>Eukaryota</taxon>
        <taxon>Fungi</taxon>
        <taxon>Dikarya</taxon>
        <taxon>Ascomycota</taxon>
        <taxon>Pezizomycotina</taxon>
        <taxon>Eurotiomycetes</taxon>
        <taxon>Eurotiomycetidae</taxon>
        <taxon>Onygenales</taxon>
        <taxon>Ajellomycetaceae</taxon>
        <taxon>Paracoccidioides</taxon>
    </lineage>
</organism>
<feature type="signal peptide" evidence="8">
    <location>
        <begin position="1"/>
        <end position="21"/>
    </location>
</feature>
<dbReference type="VEuPathDB" id="FungiDB:PADG_03106"/>
<dbReference type="PANTHER" id="PTHR12640">
    <property type="entry name" value="RIBOPHORIN II"/>
    <property type="match status" value="1"/>
</dbReference>
<dbReference type="Proteomes" id="UP000242814">
    <property type="component" value="Unassembled WGS sequence"/>
</dbReference>
<comment type="subcellular location">
    <subcellularLocation>
        <location evidence="1">Endoplasmic reticulum membrane</location>
        <topology evidence="1">Multi-pass membrane protein</topology>
    </subcellularLocation>
</comment>
<accession>A0A1D2J9U1</accession>
<evidence type="ECO:0000256" key="2">
    <source>
        <dbReference type="ARBA" id="ARBA00022692"/>
    </source>
</evidence>
<feature type="transmembrane region" description="Helical" evidence="7">
    <location>
        <begin position="232"/>
        <end position="251"/>
    </location>
</feature>
<gene>
    <name evidence="10" type="ORF">ACO22_05585</name>
</gene>
<protein>
    <recommendedName>
        <fullName evidence="9">Ribophorin II C-terminal domain-containing protein</fullName>
    </recommendedName>
</protein>
<reference evidence="10 11" key="1">
    <citation type="submission" date="2016-06" db="EMBL/GenBank/DDBJ databases">
        <authorList>
            <person name="Kjaerup R.B."/>
            <person name="Dalgaard T.S."/>
            <person name="Juul-Madsen H.R."/>
        </authorList>
    </citation>
    <scope>NUCLEOTIDE SEQUENCE [LARGE SCALE GENOMIC DNA]</scope>
    <source>
        <strain evidence="10 11">Pb300</strain>
    </source>
</reference>
<dbReference type="AlphaFoldDB" id="A0A1D2J9U1"/>
<keyword evidence="3 8" id="KW-0732">Signal</keyword>
<dbReference type="InterPro" id="IPR056790">
    <property type="entry name" value="Ribophorin_II_C"/>
</dbReference>
<dbReference type="VEuPathDB" id="FungiDB:PABG_00671"/>
<dbReference type="EMBL" id="LZYO01000255">
    <property type="protein sequence ID" value="ODH21988.1"/>
    <property type="molecule type" value="Genomic_DNA"/>
</dbReference>
<feature type="chain" id="PRO_5044229152" description="Ribophorin II C-terminal domain-containing protein" evidence="8">
    <location>
        <begin position="22"/>
        <end position="287"/>
    </location>
</feature>